<feature type="compositionally biased region" description="Polar residues" evidence="2">
    <location>
        <begin position="1"/>
        <end position="14"/>
    </location>
</feature>
<keyword evidence="3" id="KW-1133">Transmembrane helix</keyword>
<feature type="compositionally biased region" description="Acidic residues" evidence="2">
    <location>
        <begin position="305"/>
        <end position="317"/>
    </location>
</feature>
<dbReference type="EMBL" id="JACAZI010000025">
    <property type="protein sequence ID" value="KAF7335074.1"/>
    <property type="molecule type" value="Genomic_DNA"/>
</dbReference>
<dbReference type="OrthoDB" id="2425321at2759"/>
<name>A0A8H6X6V5_9AGAR</name>
<dbReference type="AlphaFoldDB" id="A0A8H6X6V5"/>
<keyword evidence="1" id="KW-0175">Coiled coil</keyword>
<accession>A0A8H6X6V5</accession>
<sequence>MATVASASMPSMTDSRARSRSPVKSMPSSPELHRKTSSSELGVPRPPSAADLRPNAHPYPIATTATGILSRANSLSSPSNHPNSGKHHYVPPSPAKEGFDGGKDGAKGKDGGKGKDERRKAEYRGHRYSRSLSSSEDMYLPSSPSTGANGGKDKGEYSGNMHGPRALPVPPGVSANSIAAMNAAAAGSYSAYAASGTLHFFFLAAHLNKTGSPEAGAWATRRNVGGKAFMKMSEMGEEELKGMGAPPSLRPAARALRQEVLQNQLSPSSSASDEEGGHAFPFGRRGRVGSTSPTRGPRVSAVYEEPGEIEDAEEGEDGTPSHRRRTMSVPVASPFPSRPDPNSASPLVARQSPFASRYEYGSPSPGANERPSPSPSPTGGRFRNGRVKGMVRSFESSGSESGSPERERERGGGSGFRSGNGSGFRVANGSGFRRGGSQSDGEEDDVVGGTVRPHGQGHAPGRALPARPDGAEVDLGATVRAYDHAYANGVAPTGTVHANGLLDTGAANGDPKAQAGDEELTIEELLAREDAMGLGNARQRPSPEEVNARQEALFPDAQGPMTPSHTGGAWRKGKRGMGLTPQSTGGSGRLEQHPTGGRPLPAHPSSSSSSSAAYLQRSTSGGVHAWEADDGAVGSTMKWVPARPDVKRVFAGEVSQNTMEAEQWAEKADIEAMLQASVEADKQRAAELKREAAAVRQQREAQEREAQERGRARGAAVRAQLAEAAELRTMVDAFRVRLEEVERKVEEMEVAVDAAVAKQSTTPAPVPATATASSESTTPLTVTQRLDPRRLLALFAQAPASAVVQRNNKSQKEEWVGPTTLTALPSYVLLVGLGVCAVVLRVLVRRGLGAVRGGRGVA</sequence>
<organism evidence="4 5">
    <name type="scientific">Mycena venus</name>
    <dbReference type="NCBI Taxonomy" id="2733690"/>
    <lineage>
        <taxon>Eukaryota</taxon>
        <taxon>Fungi</taxon>
        <taxon>Dikarya</taxon>
        <taxon>Basidiomycota</taxon>
        <taxon>Agaricomycotina</taxon>
        <taxon>Agaricomycetes</taxon>
        <taxon>Agaricomycetidae</taxon>
        <taxon>Agaricales</taxon>
        <taxon>Marasmiineae</taxon>
        <taxon>Mycenaceae</taxon>
        <taxon>Mycena</taxon>
    </lineage>
</organism>
<feature type="region of interest" description="Disordered" evidence="2">
    <location>
        <begin position="534"/>
        <end position="627"/>
    </location>
</feature>
<evidence type="ECO:0000256" key="2">
    <source>
        <dbReference type="SAM" id="MobiDB-lite"/>
    </source>
</evidence>
<feature type="compositionally biased region" description="Basic and acidic residues" evidence="2">
    <location>
        <begin position="97"/>
        <end position="125"/>
    </location>
</feature>
<feature type="compositionally biased region" description="Gly residues" evidence="2">
    <location>
        <begin position="412"/>
        <end position="422"/>
    </location>
</feature>
<feature type="region of interest" description="Disordered" evidence="2">
    <location>
        <begin position="1"/>
        <end position="168"/>
    </location>
</feature>
<feature type="transmembrane region" description="Helical" evidence="3">
    <location>
        <begin position="824"/>
        <end position="844"/>
    </location>
</feature>
<evidence type="ECO:0000313" key="5">
    <source>
        <dbReference type="Proteomes" id="UP000620124"/>
    </source>
</evidence>
<evidence type="ECO:0000256" key="3">
    <source>
        <dbReference type="SAM" id="Phobius"/>
    </source>
</evidence>
<protein>
    <submittedName>
        <fullName evidence="4">Uncharacterized protein</fullName>
    </submittedName>
</protein>
<keyword evidence="3" id="KW-0812">Transmembrane</keyword>
<feature type="region of interest" description="Disordered" evidence="2">
    <location>
        <begin position="759"/>
        <end position="781"/>
    </location>
</feature>
<keyword evidence="3" id="KW-0472">Membrane</keyword>
<comment type="caution">
    <text evidence="4">The sequence shown here is derived from an EMBL/GenBank/DDBJ whole genome shotgun (WGS) entry which is preliminary data.</text>
</comment>
<dbReference type="Proteomes" id="UP000620124">
    <property type="component" value="Unassembled WGS sequence"/>
</dbReference>
<feature type="compositionally biased region" description="Low complexity" evidence="2">
    <location>
        <begin position="73"/>
        <end position="83"/>
    </location>
</feature>
<feature type="coiled-coil region" evidence="1">
    <location>
        <begin position="671"/>
        <end position="758"/>
    </location>
</feature>
<feature type="compositionally biased region" description="Polar residues" evidence="2">
    <location>
        <begin position="130"/>
        <end position="147"/>
    </location>
</feature>
<feature type="region of interest" description="Disordered" evidence="2">
    <location>
        <begin position="262"/>
        <end position="469"/>
    </location>
</feature>
<feature type="compositionally biased region" description="Polar residues" evidence="2">
    <location>
        <begin position="612"/>
        <end position="621"/>
    </location>
</feature>
<keyword evidence="5" id="KW-1185">Reference proteome</keyword>
<feature type="compositionally biased region" description="Low complexity" evidence="2">
    <location>
        <begin position="392"/>
        <end position="402"/>
    </location>
</feature>
<gene>
    <name evidence="4" type="ORF">MVEN_02257900</name>
</gene>
<evidence type="ECO:0000256" key="1">
    <source>
        <dbReference type="SAM" id="Coils"/>
    </source>
</evidence>
<evidence type="ECO:0000313" key="4">
    <source>
        <dbReference type="EMBL" id="KAF7335074.1"/>
    </source>
</evidence>
<proteinExistence type="predicted"/>
<feature type="compositionally biased region" description="Polar residues" evidence="2">
    <location>
        <begin position="262"/>
        <end position="271"/>
    </location>
</feature>
<reference evidence="4" key="1">
    <citation type="submission" date="2020-05" db="EMBL/GenBank/DDBJ databases">
        <title>Mycena genomes resolve the evolution of fungal bioluminescence.</title>
        <authorList>
            <person name="Tsai I.J."/>
        </authorList>
    </citation>
    <scope>NUCLEOTIDE SEQUENCE</scope>
    <source>
        <strain evidence="4">CCC161011</strain>
    </source>
</reference>